<evidence type="ECO:0000256" key="4">
    <source>
        <dbReference type="ARBA" id="ARBA00022729"/>
    </source>
</evidence>
<keyword evidence="2 8" id="KW-1134">Transmembrane beta strand</keyword>
<name>A0A8J7V147_9PROT</name>
<comment type="function">
    <text evidence="8">Part of the outer membrane protein assembly complex, which is involved in assembly and insertion of beta-barrel proteins into the outer membrane.</text>
</comment>
<dbReference type="HAMAP" id="MF_01430">
    <property type="entry name" value="OM_assembly_BamA"/>
    <property type="match status" value="1"/>
</dbReference>
<dbReference type="InterPro" id="IPR023707">
    <property type="entry name" value="OM_assembly_BamA"/>
</dbReference>
<evidence type="ECO:0000256" key="2">
    <source>
        <dbReference type="ARBA" id="ARBA00022452"/>
    </source>
</evidence>
<comment type="subunit">
    <text evidence="8">Part of the Bam complex.</text>
</comment>
<sequence length="772" mass="86266">MSGIGAAWAQSSDESPTIVEPAPSEGAAPEASDGPTTTLPGRPALEGIRVEGTQRIEAETVRSYIGLQEGDPIDPTQINKALKALFATEYFADVSMALEGRTLVVTVVENPIINRIAFEGNQRIDDETLQSEVRLRPRLVYTRTAVQNDVRRILELYRRSGRFAATVDPKVIQQRDNRVDLAFEIDEGPLTGIEKISFIGNRYFSDGALREEIQTKESRWYRFLSNSDVYDPDRLTFDRELLRRFYLAEGFADFRVVSAVAELTEDRENFFVTFTIEEGDRYTFGDFDVVSRIPDVDAEVLKQAVELEPGDWYDANAVDETVLKLTDMVGDQGYAFIEVRPNVERDRDSRTIDITFEVLEGPRTYVERIEIRGNTRTEDEVVRREFLLVEGDAFNASKLRRSRERISDLGFFKQVDVNNVPGSEQDRTVVQVDVEEQSTGELSVGAGYSTSVGALAEFSIRERNLLGRAQELRLSSTIAQEQQSVDLSFTEPYFLGRRLSAGFDLFHTVRDNQDIASFDSKETGAGLRTGYEINEDWRQNLRYRFARETVENVAANASLFVKEQEGTEYVSSVGQTLTFDRRNSRIDPTDGYYVALRNDLAGVGGTVNYFKTSVEGAYYIPFSADYRLMLGAEAGHMVGWGGENTRIKDRFFLGGDNLRGFEDAGAGPRDVATDDALGGQQYAAGTVELSFPLGLPEEFDLTGALFSDFGTLTEVDNSGSGVRDTASLRASVGVGVNWVSPFGPIRVDLAQAVVKEDYDRTEVFRFSFGTRF</sequence>
<feature type="domain" description="POTRA" evidence="11">
    <location>
        <begin position="111"/>
        <end position="188"/>
    </location>
</feature>
<evidence type="ECO:0000256" key="5">
    <source>
        <dbReference type="ARBA" id="ARBA00022737"/>
    </source>
</evidence>
<dbReference type="Gene3D" id="2.40.160.50">
    <property type="entry name" value="membrane protein fhac: a member of the omp85/tpsb transporter family"/>
    <property type="match status" value="1"/>
</dbReference>
<dbReference type="Pfam" id="PF01103">
    <property type="entry name" value="Omp85"/>
    <property type="match status" value="1"/>
</dbReference>
<dbReference type="Gene3D" id="3.10.20.310">
    <property type="entry name" value="membrane protein fhac"/>
    <property type="match status" value="5"/>
</dbReference>
<evidence type="ECO:0000256" key="3">
    <source>
        <dbReference type="ARBA" id="ARBA00022692"/>
    </source>
</evidence>
<evidence type="ECO:0000256" key="6">
    <source>
        <dbReference type="ARBA" id="ARBA00023136"/>
    </source>
</evidence>
<evidence type="ECO:0000259" key="11">
    <source>
        <dbReference type="PROSITE" id="PS51779"/>
    </source>
</evidence>
<dbReference type="InterPro" id="IPR039910">
    <property type="entry name" value="D15-like"/>
</dbReference>
<dbReference type="AlphaFoldDB" id="A0A8J7V147"/>
<keyword evidence="13" id="KW-1185">Reference proteome</keyword>
<evidence type="ECO:0000256" key="7">
    <source>
        <dbReference type="ARBA" id="ARBA00023237"/>
    </source>
</evidence>
<comment type="caution">
    <text evidence="12">The sequence shown here is derived from an EMBL/GenBank/DDBJ whole genome shotgun (WGS) entry which is preliminary data.</text>
</comment>
<evidence type="ECO:0000313" key="12">
    <source>
        <dbReference type="EMBL" id="MBP5855462.1"/>
    </source>
</evidence>
<dbReference type="Proteomes" id="UP000672602">
    <property type="component" value="Unassembled WGS sequence"/>
</dbReference>
<feature type="domain" description="POTRA" evidence="11">
    <location>
        <begin position="43"/>
        <end position="110"/>
    </location>
</feature>
<dbReference type="Pfam" id="PF07244">
    <property type="entry name" value="POTRA"/>
    <property type="match status" value="5"/>
</dbReference>
<evidence type="ECO:0000313" key="13">
    <source>
        <dbReference type="Proteomes" id="UP000672602"/>
    </source>
</evidence>
<dbReference type="PIRSF" id="PIRSF006076">
    <property type="entry name" value="OM_assembly_OMP85"/>
    <property type="match status" value="1"/>
</dbReference>
<evidence type="ECO:0000256" key="9">
    <source>
        <dbReference type="NCBIfam" id="TIGR03303"/>
    </source>
</evidence>
<keyword evidence="5 8" id="KW-0677">Repeat</keyword>
<gene>
    <name evidence="8 12" type="primary">bamA</name>
    <name evidence="12" type="ORF">KAJ83_00445</name>
</gene>
<dbReference type="GO" id="GO:0009279">
    <property type="term" value="C:cell outer membrane"/>
    <property type="evidence" value="ECO:0007669"/>
    <property type="project" value="UniProtKB-SubCell"/>
</dbReference>
<feature type="domain" description="POTRA" evidence="11">
    <location>
        <begin position="364"/>
        <end position="437"/>
    </location>
</feature>
<evidence type="ECO:0000256" key="10">
    <source>
        <dbReference type="SAM" id="MobiDB-lite"/>
    </source>
</evidence>
<dbReference type="PANTHER" id="PTHR12815:SF23">
    <property type="entry name" value="OUTER MEMBRANE PROTEIN ASSEMBLY FACTOR BAMA"/>
    <property type="match status" value="1"/>
</dbReference>
<dbReference type="InterPro" id="IPR034746">
    <property type="entry name" value="POTRA"/>
</dbReference>
<dbReference type="GO" id="GO:0051205">
    <property type="term" value="P:protein insertion into membrane"/>
    <property type="evidence" value="ECO:0007669"/>
    <property type="project" value="UniProtKB-UniRule"/>
</dbReference>
<feature type="compositionally biased region" description="Low complexity" evidence="10">
    <location>
        <begin position="20"/>
        <end position="32"/>
    </location>
</feature>
<evidence type="ECO:0000256" key="1">
    <source>
        <dbReference type="ARBA" id="ARBA00004370"/>
    </source>
</evidence>
<organism evidence="12 13">
    <name type="scientific">Marivibrio halodurans</name>
    <dbReference type="NCBI Taxonomy" id="2039722"/>
    <lineage>
        <taxon>Bacteria</taxon>
        <taxon>Pseudomonadati</taxon>
        <taxon>Pseudomonadota</taxon>
        <taxon>Alphaproteobacteria</taxon>
        <taxon>Rhodospirillales</taxon>
        <taxon>Rhodospirillaceae</taxon>
        <taxon>Marivibrio</taxon>
    </lineage>
</organism>
<comment type="similarity">
    <text evidence="8">Belongs to the BamA family.</text>
</comment>
<keyword evidence="7 8" id="KW-0998">Cell outer membrane</keyword>
<reference evidence="12" key="1">
    <citation type="submission" date="2021-04" db="EMBL/GenBank/DDBJ databases">
        <authorList>
            <person name="Zhang D.-C."/>
        </authorList>
    </citation>
    <scope>NUCLEOTIDE SEQUENCE</scope>
    <source>
        <strain evidence="12">CGMCC 1.15697</strain>
    </source>
</reference>
<accession>A0A8J7V147</accession>
<dbReference type="NCBIfam" id="TIGR03303">
    <property type="entry name" value="OM_YaeT"/>
    <property type="match status" value="1"/>
</dbReference>
<keyword evidence="4 8" id="KW-0732">Signal</keyword>
<evidence type="ECO:0000256" key="8">
    <source>
        <dbReference type="HAMAP-Rule" id="MF_01430"/>
    </source>
</evidence>
<protein>
    <recommendedName>
        <fullName evidence="8 9">Outer membrane protein assembly factor BamA</fullName>
    </recommendedName>
</protein>
<dbReference type="EMBL" id="JAGMWN010000001">
    <property type="protein sequence ID" value="MBP5855462.1"/>
    <property type="molecule type" value="Genomic_DNA"/>
</dbReference>
<dbReference type="PANTHER" id="PTHR12815">
    <property type="entry name" value="SORTING AND ASSEMBLY MACHINERY SAMM50 PROTEIN FAMILY MEMBER"/>
    <property type="match status" value="1"/>
</dbReference>
<proteinExistence type="inferred from homology"/>
<dbReference type="InterPro" id="IPR010827">
    <property type="entry name" value="BamA/TamA_POTRA"/>
</dbReference>
<dbReference type="InterPro" id="IPR000184">
    <property type="entry name" value="Bac_surfAg_D15"/>
</dbReference>
<keyword evidence="3 8" id="KW-0812">Transmembrane</keyword>
<keyword evidence="6 8" id="KW-0472">Membrane</keyword>
<dbReference type="PROSITE" id="PS51779">
    <property type="entry name" value="POTRA"/>
    <property type="match status" value="3"/>
</dbReference>
<dbReference type="GO" id="GO:0043165">
    <property type="term" value="P:Gram-negative-bacterium-type cell outer membrane assembly"/>
    <property type="evidence" value="ECO:0007669"/>
    <property type="project" value="UniProtKB-UniRule"/>
</dbReference>
<feature type="region of interest" description="Disordered" evidence="10">
    <location>
        <begin position="1"/>
        <end position="44"/>
    </location>
</feature>
<comment type="subcellular location">
    <subcellularLocation>
        <location evidence="8">Cell outer membrane</location>
    </subcellularLocation>
    <subcellularLocation>
        <location evidence="1">Membrane</location>
    </subcellularLocation>
</comment>
<dbReference type="RefSeq" id="WP_210680050.1">
    <property type="nucleotide sequence ID" value="NZ_JAGMWN010000001.1"/>
</dbReference>